<dbReference type="STRING" id="431595.K3WEN4"/>
<dbReference type="PANTHER" id="PTHR12734">
    <property type="entry name" value="METHYLTRANSFERASE-RELATED"/>
    <property type="match status" value="1"/>
</dbReference>
<accession>K3WEN4</accession>
<reference evidence="2" key="1">
    <citation type="journal article" date="2010" name="Genome Biol.">
        <title>Genome sequence of the necrotrophic plant pathogen Pythium ultimum reveals original pathogenicity mechanisms and effector repertoire.</title>
        <authorList>
            <person name="Levesque C.A."/>
            <person name="Brouwer H."/>
            <person name="Cano L."/>
            <person name="Hamilton J.P."/>
            <person name="Holt C."/>
            <person name="Huitema E."/>
            <person name="Raffaele S."/>
            <person name="Robideau G.P."/>
            <person name="Thines M."/>
            <person name="Win J."/>
            <person name="Zerillo M.M."/>
            <person name="Beakes G.W."/>
            <person name="Boore J.L."/>
            <person name="Busam D."/>
            <person name="Dumas B."/>
            <person name="Ferriera S."/>
            <person name="Fuerstenberg S.I."/>
            <person name="Gachon C.M."/>
            <person name="Gaulin E."/>
            <person name="Govers F."/>
            <person name="Grenville-Briggs L."/>
            <person name="Horner N."/>
            <person name="Hostetler J."/>
            <person name="Jiang R.H."/>
            <person name="Johnson J."/>
            <person name="Krajaejun T."/>
            <person name="Lin H."/>
            <person name="Meijer H.J."/>
            <person name="Moore B."/>
            <person name="Morris P."/>
            <person name="Phuntmart V."/>
            <person name="Puiu D."/>
            <person name="Shetty J."/>
            <person name="Stajich J.E."/>
            <person name="Tripathy S."/>
            <person name="Wawra S."/>
            <person name="van West P."/>
            <person name="Whitty B.R."/>
            <person name="Coutinho P.M."/>
            <person name="Henrissat B."/>
            <person name="Martin F."/>
            <person name="Thomas P.D."/>
            <person name="Tyler B.M."/>
            <person name="De Vries R.P."/>
            <person name="Kamoun S."/>
            <person name="Yandell M."/>
            <person name="Tisserat N."/>
            <person name="Buell C.R."/>
        </authorList>
    </citation>
    <scope>NUCLEOTIDE SEQUENCE</scope>
    <source>
        <strain evidence="2">DAOM:BR144</strain>
    </source>
</reference>
<dbReference type="Gene3D" id="3.40.50.150">
    <property type="entry name" value="Vaccinia Virus protein VP39"/>
    <property type="match status" value="1"/>
</dbReference>
<sequence length="404" mass="44593">MPFKCARPEERAGAAASASSSAASAFYNDGQSASYTTQANAAIQRDLTRHALELLRFGTVSPTSRSSPSAHPSGDEDGMWLLLDLGAGSGLSTLAANEWLLEQNLLGFTMAFDISASMLSLTASSDQTSKDQNEDNKGDTDALCLQRAGFYRGNAAQRFPLRGAVFHAAIGISMLQWLTKEGLETCFASLRDQLIRNSSGHSRAVFQVYPSSIEYVDLMEKTAKKMGFRYAEVFVAFPHSTTAKKWYFCVDKHGNDSASALEGNKGADSAHTLCLFGRRFHRRCAWHLLQSKKSDAVDALRDRLGREHVKTAWHIWRKFRRSITGNAQAAVHAKAKRSLELWKSDEVIGKALQTRFVPRGSENEEGVNAVTYELLLSQMDNVVDILHTAYTEAVEIERSIEIQA</sequence>
<dbReference type="eggNOG" id="KOG1541">
    <property type="taxonomic scope" value="Eukaryota"/>
</dbReference>
<protein>
    <recommendedName>
        <fullName evidence="3">Methyltransferase type 11 domain-containing protein</fullName>
    </recommendedName>
</protein>
<dbReference type="GO" id="GO:0016435">
    <property type="term" value="F:rRNA (guanine) methyltransferase activity"/>
    <property type="evidence" value="ECO:0007669"/>
    <property type="project" value="InterPro"/>
</dbReference>
<evidence type="ECO:0000313" key="1">
    <source>
        <dbReference type="EnsemblProtists" id="PYU1_T003425"/>
    </source>
</evidence>
<dbReference type="PANTHER" id="PTHR12734:SF0">
    <property type="entry name" value="18S RRNA (GUANINE-N(7))-METHYLTRANSFERASE-RELATED"/>
    <property type="match status" value="1"/>
</dbReference>
<dbReference type="SUPFAM" id="SSF53335">
    <property type="entry name" value="S-adenosyl-L-methionine-dependent methyltransferases"/>
    <property type="match status" value="1"/>
</dbReference>
<dbReference type="GO" id="GO:0005730">
    <property type="term" value="C:nucleolus"/>
    <property type="evidence" value="ECO:0007669"/>
    <property type="project" value="TreeGrafter"/>
</dbReference>
<name>K3WEN4_GLOUD</name>
<dbReference type="EMBL" id="GL376603">
    <property type="status" value="NOT_ANNOTATED_CDS"/>
    <property type="molecule type" value="Genomic_DNA"/>
</dbReference>
<reference evidence="2" key="2">
    <citation type="submission" date="2010-04" db="EMBL/GenBank/DDBJ databases">
        <authorList>
            <person name="Buell R."/>
            <person name="Hamilton J."/>
            <person name="Hostetler J."/>
        </authorList>
    </citation>
    <scope>NUCLEOTIDE SEQUENCE [LARGE SCALE GENOMIC DNA]</scope>
    <source>
        <strain evidence="2">DAOM:BR144</strain>
    </source>
</reference>
<dbReference type="InParanoid" id="K3WEN4"/>
<dbReference type="EnsemblProtists" id="PYU1_T003425">
    <property type="protein sequence ID" value="PYU1_T003425"/>
    <property type="gene ID" value="PYU1_G003415"/>
</dbReference>
<dbReference type="HOGENOM" id="CLU_668150_0_0_1"/>
<organism evidence="1 2">
    <name type="scientific">Globisporangium ultimum (strain ATCC 200006 / CBS 805.95 / DAOM BR144)</name>
    <name type="common">Pythium ultimum</name>
    <dbReference type="NCBI Taxonomy" id="431595"/>
    <lineage>
        <taxon>Eukaryota</taxon>
        <taxon>Sar</taxon>
        <taxon>Stramenopiles</taxon>
        <taxon>Oomycota</taxon>
        <taxon>Peronosporomycetes</taxon>
        <taxon>Pythiales</taxon>
        <taxon>Pythiaceae</taxon>
        <taxon>Globisporangium</taxon>
    </lineage>
</organism>
<dbReference type="VEuPathDB" id="FungiDB:PYU1_G003415"/>
<dbReference type="OMA" id="RYDRRCV"/>
<dbReference type="InterPro" id="IPR039769">
    <property type="entry name" value="Bud23-like"/>
</dbReference>
<keyword evidence="2" id="KW-1185">Reference proteome</keyword>
<evidence type="ECO:0000313" key="2">
    <source>
        <dbReference type="Proteomes" id="UP000019132"/>
    </source>
</evidence>
<dbReference type="InterPro" id="IPR029063">
    <property type="entry name" value="SAM-dependent_MTases_sf"/>
</dbReference>
<evidence type="ECO:0008006" key="3">
    <source>
        <dbReference type="Google" id="ProtNLM"/>
    </source>
</evidence>
<dbReference type="Proteomes" id="UP000019132">
    <property type="component" value="Unassembled WGS sequence"/>
</dbReference>
<dbReference type="GO" id="GO:0070476">
    <property type="term" value="P:rRNA (guanine-N7)-methylation"/>
    <property type="evidence" value="ECO:0007669"/>
    <property type="project" value="InterPro"/>
</dbReference>
<reference evidence="1" key="3">
    <citation type="submission" date="2015-02" db="UniProtKB">
        <authorList>
            <consortium name="EnsemblProtists"/>
        </authorList>
    </citation>
    <scope>IDENTIFICATION</scope>
    <source>
        <strain evidence="1">DAOM BR144</strain>
    </source>
</reference>
<proteinExistence type="predicted"/>
<dbReference type="AlphaFoldDB" id="K3WEN4"/>